<keyword evidence="13" id="KW-0961">Cell wall biogenesis/degradation</keyword>
<proteinExistence type="inferred from homology"/>
<keyword evidence="8" id="KW-0133">Cell shape</keyword>
<dbReference type="OrthoDB" id="9768187at2"/>
<dbReference type="GO" id="GO:0008955">
    <property type="term" value="F:peptidoglycan glycosyltransferase activity"/>
    <property type="evidence" value="ECO:0007669"/>
    <property type="project" value="UniProtKB-EC"/>
</dbReference>
<dbReference type="GO" id="GO:0008360">
    <property type="term" value="P:regulation of cell shape"/>
    <property type="evidence" value="ECO:0007669"/>
    <property type="project" value="UniProtKB-KW"/>
</dbReference>
<keyword evidence="3" id="KW-1003">Cell membrane</keyword>
<feature type="transmembrane region" description="Helical" evidence="21">
    <location>
        <begin position="133"/>
        <end position="152"/>
    </location>
</feature>
<evidence type="ECO:0000256" key="2">
    <source>
        <dbReference type="ARBA" id="ARBA00004752"/>
    </source>
</evidence>
<accession>A0A1G8LI97</accession>
<evidence type="ECO:0000256" key="5">
    <source>
        <dbReference type="ARBA" id="ARBA00022676"/>
    </source>
</evidence>
<evidence type="ECO:0000256" key="14">
    <source>
        <dbReference type="ARBA" id="ARBA00032370"/>
    </source>
</evidence>
<feature type="transmembrane region" description="Helical" evidence="21">
    <location>
        <begin position="28"/>
        <end position="47"/>
    </location>
</feature>
<keyword evidence="7 21" id="KW-0812">Transmembrane</keyword>
<feature type="transmembrane region" description="Helical" evidence="21">
    <location>
        <begin position="186"/>
        <end position="217"/>
    </location>
</feature>
<evidence type="ECO:0000256" key="16">
    <source>
        <dbReference type="ARBA" id="ARBA00038053"/>
    </source>
</evidence>
<dbReference type="GO" id="GO:0015648">
    <property type="term" value="F:lipid-linked peptidoglycan transporter activity"/>
    <property type="evidence" value="ECO:0007669"/>
    <property type="project" value="TreeGrafter"/>
</dbReference>
<dbReference type="STRING" id="490829.SAMN05421850_103318"/>
<dbReference type="AlphaFoldDB" id="A0A1G8LI97"/>
<dbReference type="Pfam" id="PF01098">
    <property type="entry name" value="FTSW_RODA_SPOVE"/>
    <property type="match status" value="1"/>
</dbReference>
<dbReference type="PANTHER" id="PTHR30474">
    <property type="entry name" value="CELL CYCLE PROTEIN"/>
    <property type="match status" value="1"/>
</dbReference>
<feature type="transmembrane region" description="Helical" evidence="21">
    <location>
        <begin position="283"/>
        <end position="304"/>
    </location>
</feature>
<keyword evidence="12" id="KW-0131">Cell cycle</keyword>
<keyword evidence="6" id="KW-0808">Transferase</keyword>
<evidence type="ECO:0000256" key="21">
    <source>
        <dbReference type="SAM" id="Phobius"/>
    </source>
</evidence>
<evidence type="ECO:0000256" key="20">
    <source>
        <dbReference type="ARBA" id="ARBA00049902"/>
    </source>
</evidence>
<evidence type="ECO:0000256" key="3">
    <source>
        <dbReference type="ARBA" id="ARBA00022475"/>
    </source>
</evidence>
<keyword evidence="4 22" id="KW-0132">Cell division</keyword>
<keyword evidence="23" id="KW-1185">Reference proteome</keyword>
<evidence type="ECO:0000256" key="12">
    <source>
        <dbReference type="ARBA" id="ARBA00023306"/>
    </source>
</evidence>
<evidence type="ECO:0000256" key="6">
    <source>
        <dbReference type="ARBA" id="ARBA00022679"/>
    </source>
</evidence>
<keyword evidence="5" id="KW-0328">Glycosyltransferase</keyword>
<dbReference type="Proteomes" id="UP000199340">
    <property type="component" value="Unassembled WGS sequence"/>
</dbReference>
<evidence type="ECO:0000256" key="19">
    <source>
        <dbReference type="ARBA" id="ARBA00044770"/>
    </source>
</evidence>
<evidence type="ECO:0000256" key="8">
    <source>
        <dbReference type="ARBA" id="ARBA00022960"/>
    </source>
</evidence>
<evidence type="ECO:0000256" key="4">
    <source>
        <dbReference type="ARBA" id="ARBA00022618"/>
    </source>
</evidence>
<dbReference type="GO" id="GO:0071555">
    <property type="term" value="P:cell wall organization"/>
    <property type="evidence" value="ECO:0007669"/>
    <property type="project" value="UniProtKB-KW"/>
</dbReference>
<evidence type="ECO:0000256" key="18">
    <source>
        <dbReference type="ARBA" id="ARBA00041418"/>
    </source>
</evidence>
<keyword evidence="10 21" id="KW-1133">Transmembrane helix</keyword>
<comment type="subcellular location">
    <subcellularLocation>
        <location evidence="1">Cell membrane</location>
        <topology evidence="1">Multi-pass membrane protein</topology>
    </subcellularLocation>
</comment>
<dbReference type="InterPro" id="IPR001182">
    <property type="entry name" value="FtsW/RodA"/>
</dbReference>
<feature type="transmembrane region" description="Helical" evidence="21">
    <location>
        <begin position="316"/>
        <end position="337"/>
    </location>
</feature>
<dbReference type="InterPro" id="IPR013437">
    <property type="entry name" value="FtsW"/>
</dbReference>
<evidence type="ECO:0000256" key="13">
    <source>
        <dbReference type="ARBA" id="ARBA00023316"/>
    </source>
</evidence>
<dbReference type="GO" id="GO:0009252">
    <property type="term" value="P:peptidoglycan biosynthetic process"/>
    <property type="evidence" value="ECO:0007669"/>
    <property type="project" value="UniProtKB-KW"/>
</dbReference>
<dbReference type="EMBL" id="FNEB01000003">
    <property type="protein sequence ID" value="SDI55355.1"/>
    <property type="molecule type" value="Genomic_DNA"/>
</dbReference>
<dbReference type="GO" id="GO:0005886">
    <property type="term" value="C:plasma membrane"/>
    <property type="evidence" value="ECO:0007669"/>
    <property type="project" value="UniProtKB-SubCell"/>
</dbReference>
<dbReference type="GO" id="GO:0032153">
    <property type="term" value="C:cell division site"/>
    <property type="evidence" value="ECO:0007669"/>
    <property type="project" value="TreeGrafter"/>
</dbReference>
<feature type="transmembrane region" description="Helical" evidence="21">
    <location>
        <begin position="67"/>
        <end position="85"/>
    </location>
</feature>
<keyword evidence="11 21" id="KW-0472">Membrane</keyword>
<dbReference type="EC" id="2.4.99.28" evidence="19"/>
<feature type="transmembrane region" description="Helical" evidence="21">
    <location>
        <begin position="349"/>
        <end position="370"/>
    </location>
</feature>
<name>A0A1G8LI97_9RHOB</name>
<evidence type="ECO:0000256" key="1">
    <source>
        <dbReference type="ARBA" id="ARBA00004651"/>
    </source>
</evidence>
<evidence type="ECO:0000256" key="15">
    <source>
        <dbReference type="ARBA" id="ARBA00033270"/>
    </source>
</evidence>
<comment type="similarity">
    <text evidence="16">Belongs to the SEDS family. FtsW subfamily.</text>
</comment>
<dbReference type="PANTHER" id="PTHR30474:SF2">
    <property type="entry name" value="PEPTIDOGLYCAN GLYCOSYLTRANSFERASE FTSW-RELATED"/>
    <property type="match status" value="1"/>
</dbReference>
<organism evidence="22 23">
    <name type="scientific">Lutimaribacter saemankumensis</name>
    <dbReference type="NCBI Taxonomy" id="490829"/>
    <lineage>
        <taxon>Bacteria</taxon>
        <taxon>Pseudomonadati</taxon>
        <taxon>Pseudomonadota</taxon>
        <taxon>Alphaproteobacteria</taxon>
        <taxon>Rhodobacterales</taxon>
        <taxon>Roseobacteraceae</taxon>
        <taxon>Lutimaribacter</taxon>
    </lineage>
</organism>
<sequence>MTEMVYGAVPVRDGEPVLPKWWRTVDKWTMSCILILFGIGILLGLAASPPLAAKNGFEAFHYVQRQAFFGGLALMAMLVTSMMSPTLVRRLAVLGFVAAFVALALLPFFGTDFGKGAVRWYSLGFASLQPSEFLKPGFVVVAAWMMAAAQEINGPPGRLWSFGMTMVIVAMLAMQPDFGQASLVLFGWGVMWFVAGAPMLLLVAMAAGVVMVGTLAYNNSEHFARRIDGFLTPDVDPTTQLGYATNAIREGGFFGVGVGEGQVKWSLPDAHTDFIIAVAAEEYGLILVLVIIALYTSVVVRSLLRLMHERDPFIRLAGTGLAAMFGVQAMINMGVAVRLLPAKGMTLPFVSYGGSSLIAGGIAVGMLLAFTRTRPQGEIGDILRGGRSR</sequence>
<reference evidence="22 23" key="1">
    <citation type="submission" date="2016-10" db="EMBL/GenBank/DDBJ databases">
        <authorList>
            <person name="de Groot N.N."/>
        </authorList>
    </citation>
    <scope>NUCLEOTIDE SEQUENCE [LARGE SCALE GENOMIC DNA]</scope>
    <source>
        <strain evidence="22 23">DSM 28010</strain>
    </source>
</reference>
<keyword evidence="9" id="KW-0573">Peptidoglycan synthesis</keyword>
<evidence type="ECO:0000256" key="17">
    <source>
        <dbReference type="ARBA" id="ARBA00041185"/>
    </source>
</evidence>
<comment type="pathway">
    <text evidence="2">Cell wall biogenesis; peptidoglycan biosynthesis.</text>
</comment>
<evidence type="ECO:0000313" key="22">
    <source>
        <dbReference type="EMBL" id="SDI55355.1"/>
    </source>
</evidence>
<evidence type="ECO:0000313" key="23">
    <source>
        <dbReference type="Proteomes" id="UP000199340"/>
    </source>
</evidence>
<evidence type="ECO:0000256" key="9">
    <source>
        <dbReference type="ARBA" id="ARBA00022984"/>
    </source>
</evidence>
<comment type="catalytic activity">
    <reaction evidence="20">
        <text>[GlcNAc-(1-&gt;4)-Mur2Ac(oyl-L-Ala-gamma-D-Glu-L-Lys-D-Ala-D-Ala)](n)-di-trans,octa-cis-undecaprenyl diphosphate + beta-D-GlcNAc-(1-&gt;4)-Mur2Ac(oyl-L-Ala-gamma-D-Glu-L-Lys-D-Ala-D-Ala)-di-trans,octa-cis-undecaprenyl diphosphate = [GlcNAc-(1-&gt;4)-Mur2Ac(oyl-L-Ala-gamma-D-Glu-L-Lys-D-Ala-D-Ala)](n+1)-di-trans,octa-cis-undecaprenyl diphosphate + di-trans,octa-cis-undecaprenyl diphosphate + H(+)</text>
        <dbReference type="Rhea" id="RHEA:23708"/>
        <dbReference type="Rhea" id="RHEA-COMP:9602"/>
        <dbReference type="Rhea" id="RHEA-COMP:9603"/>
        <dbReference type="ChEBI" id="CHEBI:15378"/>
        <dbReference type="ChEBI" id="CHEBI:58405"/>
        <dbReference type="ChEBI" id="CHEBI:60033"/>
        <dbReference type="ChEBI" id="CHEBI:78435"/>
        <dbReference type="EC" id="2.4.99.28"/>
    </reaction>
</comment>
<feature type="transmembrane region" description="Helical" evidence="21">
    <location>
        <begin position="158"/>
        <end position="174"/>
    </location>
</feature>
<protein>
    <recommendedName>
        <fullName evidence="17">Probable peptidoglycan glycosyltransferase FtsW</fullName>
        <ecNumber evidence="19">2.4.99.28</ecNumber>
    </recommendedName>
    <alternativeName>
        <fullName evidence="18">Cell division protein FtsW</fullName>
    </alternativeName>
    <alternativeName>
        <fullName evidence="15">Cell wall polymerase</fullName>
    </alternativeName>
    <alternativeName>
        <fullName evidence="14">Peptidoglycan polymerase</fullName>
    </alternativeName>
</protein>
<dbReference type="NCBIfam" id="TIGR02614">
    <property type="entry name" value="ftsW"/>
    <property type="match status" value="1"/>
</dbReference>
<evidence type="ECO:0000256" key="10">
    <source>
        <dbReference type="ARBA" id="ARBA00022989"/>
    </source>
</evidence>
<dbReference type="GO" id="GO:0051301">
    <property type="term" value="P:cell division"/>
    <property type="evidence" value="ECO:0007669"/>
    <property type="project" value="UniProtKB-KW"/>
</dbReference>
<evidence type="ECO:0000256" key="11">
    <source>
        <dbReference type="ARBA" id="ARBA00023136"/>
    </source>
</evidence>
<evidence type="ECO:0000256" key="7">
    <source>
        <dbReference type="ARBA" id="ARBA00022692"/>
    </source>
</evidence>
<feature type="transmembrane region" description="Helical" evidence="21">
    <location>
        <begin position="91"/>
        <end position="113"/>
    </location>
</feature>
<gene>
    <name evidence="22" type="ORF">SAMN05421850_103318</name>
</gene>
<dbReference type="RefSeq" id="WP_090028256.1">
    <property type="nucleotide sequence ID" value="NZ_FNEB01000003.1"/>
</dbReference>